<evidence type="ECO:0000256" key="4">
    <source>
        <dbReference type="ARBA" id="ARBA00035245"/>
    </source>
</evidence>
<dbReference type="PROSITE" id="PS00358">
    <property type="entry name" value="RIBOSOMAL_L5"/>
    <property type="match status" value="1"/>
</dbReference>
<keyword evidence="2 5" id="KW-0689">Ribosomal protein</keyword>
<dbReference type="HAMAP" id="MF_01333_B">
    <property type="entry name" value="Ribosomal_uL5_B"/>
    <property type="match status" value="1"/>
</dbReference>
<comment type="caution">
    <text evidence="9">The sequence shown here is derived from an EMBL/GenBank/DDBJ whole genome shotgun (WGS) entry which is preliminary data.</text>
</comment>
<dbReference type="Pfam" id="PF00673">
    <property type="entry name" value="Ribosomal_L5_C"/>
    <property type="match status" value="1"/>
</dbReference>
<keyword evidence="5" id="KW-0694">RNA-binding</keyword>
<dbReference type="PIRSF" id="PIRSF002161">
    <property type="entry name" value="Ribosomal_L5"/>
    <property type="match status" value="1"/>
</dbReference>
<dbReference type="GO" id="GO:0005840">
    <property type="term" value="C:ribosome"/>
    <property type="evidence" value="ECO:0007669"/>
    <property type="project" value="UniProtKB-KW"/>
</dbReference>
<dbReference type="PANTHER" id="PTHR11994">
    <property type="entry name" value="60S RIBOSOMAL PROTEIN L11-RELATED"/>
    <property type="match status" value="1"/>
</dbReference>
<dbReference type="FunFam" id="3.30.1440.10:FF:000001">
    <property type="entry name" value="50S ribosomal protein L5"/>
    <property type="match status" value="1"/>
</dbReference>
<dbReference type="Gene3D" id="3.30.1440.10">
    <property type="match status" value="1"/>
</dbReference>
<dbReference type="InterPro" id="IPR031310">
    <property type="entry name" value="Ribosomal_uL5_N"/>
</dbReference>
<dbReference type="InterPro" id="IPR022803">
    <property type="entry name" value="Ribosomal_uL5_dom_sf"/>
</dbReference>
<evidence type="ECO:0000256" key="6">
    <source>
        <dbReference type="RuleBase" id="RU003930"/>
    </source>
</evidence>
<evidence type="ECO:0000259" key="7">
    <source>
        <dbReference type="Pfam" id="PF00281"/>
    </source>
</evidence>
<reference evidence="9 10" key="1">
    <citation type="submission" date="2018-06" db="EMBL/GenBank/DDBJ databases">
        <title>Extensive metabolic versatility and redundancy in microbially diverse, dynamic hydrothermal sediments.</title>
        <authorList>
            <person name="Dombrowski N."/>
            <person name="Teske A."/>
            <person name="Baker B.J."/>
        </authorList>
    </citation>
    <scope>NUCLEOTIDE SEQUENCE [LARGE SCALE GENOMIC DNA]</scope>
    <source>
        <strain evidence="9">B7_G13</strain>
    </source>
</reference>
<proteinExistence type="inferred from homology"/>
<dbReference type="InterPro" id="IPR020929">
    <property type="entry name" value="Ribosomal_uL5_CS"/>
</dbReference>
<dbReference type="GO" id="GO:1990904">
    <property type="term" value="C:ribonucleoprotein complex"/>
    <property type="evidence" value="ECO:0007669"/>
    <property type="project" value="UniProtKB-KW"/>
</dbReference>
<dbReference type="GO" id="GO:0000049">
    <property type="term" value="F:tRNA binding"/>
    <property type="evidence" value="ECO:0007669"/>
    <property type="project" value="UniProtKB-UniRule"/>
</dbReference>
<evidence type="ECO:0000256" key="3">
    <source>
        <dbReference type="ARBA" id="ARBA00023274"/>
    </source>
</evidence>
<protein>
    <recommendedName>
        <fullName evidence="4 5">Large ribosomal subunit protein uL5</fullName>
    </recommendedName>
</protein>
<organism evidence="9 10">
    <name type="scientific">Aerophobetes bacterium</name>
    <dbReference type="NCBI Taxonomy" id="2030807"/>
    <lineage>
        <taxon>Bacteria</taxon>
        <taxon>Candidatus Aerophobota</taxon>
    </lineage>
</organism>
<evidence type="ECO:0000256" key="5">
    <source>
        <dbReference type="HAMAP-Rule" id="MF_01333"/>
    </source>
</evidence>
<dbReference type="InterPro" id="IPR020930">
    <property type="entry name" value="Ribosomal_uL5_bac-type"/>
</dbReference>
<dbReference type="Pfam" id="PF00281">
    <property type="entry name" value="Ribosomal_L5"/>
    <property type="match status" value="1"/>
</dbReference>
<gene>
    <name evidence="5" type="primary">rplE</name>
    <name evidence="9" type="ORF">DRZ78_03460</name>
</gene>
<name>A0A662CZ28_UNCAE</name>
<dbReference type="GO" id="GO:0019843">
    <property type="term" value="F:rRNA binding"/>
    <property type="evidence" value="ECO:0007669"/>
    <property type="project" value="UniProtKB-UniRule"/>
</dbReference>
<feature type="domain" description="Large ribosomal subunit protein uL5 C-terminal" evidence="8">
    <location>
        <begin position="84"/>
        <end position="177"/>
    </location>
</feature>
<evidence type="ECO:0000256" key="1">
    <source>
        <dbReference type="ARBA" id="ARBA00008553"/>
    </source>
</evidence>
<keyword evidence="5" id="KW-0820">tRNA-binding</keyword>
<keyword evidence="5" id="KW-0699">rRNA-binding</keyword>
<dbReference type="GO" id="GO:0003735">
    <property type="term" value="F:structural constituent of ribosome"/>
    <property type="evidence" value="ECO:0007669"/>
    <property type="project" value="InterPro"/>
</dbReference>
<feature type="domain" description="Large ribosomal subunit protein uL5 N-terminal" evidence="7">
    <location>
        <begin position="24"/>
        <end position="80"/>
    </location>
</feature>
<evidence type="ECO:0000313" key="10">
    <source>
        <dbReference type="Proteomes" id="UP000277457"/>
    </source>
</evidence>
<dbReference type="NCBIfam" id="NF000585">
    <property type="entry name" value="PRK00010.1"/>
    <property type="match status" value="1"/>
</dbReference>
<sequence>MAILKEIYEKKVVPSMVKKFGYKNPMQVPKIIKVCVNMGVGSAKKDPKLLDAAKKNLALITGQQPLVTRAKKSIAGFNLRKNVPIGCKVTLRRERMYEFLYKLFNLAIPRIKDFRGISLKGFDHRGNFTLGLQDHLIFPEAEYGEVSKTQGLSITIVTTAKKDEEAQELLTCLGMPFRKN</sequence>
<dbReference type="InterPro" id="IPR031309">
    <property type="entry name" value="Ribosomal_uL5_C"/>
</dbReference>
<dbReference type="Proteomes" id="UP000277457">
    <property type="component" value="Unassembled WGS sequence"/>
</dbReference>
<dbReference type="InterPro" id="IPR002132">
    <property type="entry name" value="Ribosomal_uL5"/>
</dbReference>
<dbReference type="SUPFAM" id="SSF55282">
    <property type="entry name" value="RL5-like"/>
    <property type="match status" value="1"/>
</dbReference>
<evidence type="ECO:0000313" key="9">
    <source>
        <dbReference type="EMBL" id="RLE07161.1"/>
    </source>
</evidence>
<keyword evidence="3 5" id="KW-0687">Ribonucleoprotein</keyword>
<evidence type="ECO:0000259" key="8">
    <source>
        <dbReference type="Pfam" id="PF00673"/>
    </source>
</evidence>
<accession>A0A662CZ28</accession>
<dbReference type="EMBL" id="QMPY01000116">
    <property type="protein sequence ID" value="RLE07161.1"/>
    <property type="molecule type" value="Genomic_DNA"/>
</dbReference>
<comment type="subunit">
    <text evidence="5">Part of the 50S ribosomal subunit; part of the 5S rRNA/L5/L18/L25 subcomplex. Contacts the 5S rRNA and the P site tRNA. Forms a bridge to the 30S subunit in the 70S ribosome.</text>
</comment>
<evidence type="ECO:0000256" key="2">
    <source>
        <dbReference type="ARBA" id="ARBA00022980"/>
    </source>
</evidence>
<dbReference type="GO" id="GO:0006412">
    <property type="term" value="P:translation"/>
    <property type="evidence" value="ECO:0007669"/>
    <property type="project" value="UniProtKB-UniRule"/>
</dbReference>
<dbReference type="AlphaFoldDB" id="A0A662CZ28"/>
<comment type="function">
    <text evidence="5">This is 1 of the proteins that bind and probably mediate the attachment of the 5S RNA into the large ribosomal subunit, where it forms part of the central protuberance. In the 70S ribosome it contacts protein S13 of the 30S subunit (bridge B1b), connecting the 2 subunits; this bridge is implicated in subunit movement. Contacts the P site tRNA; the 5S rRNA and some of its associated proteins might help stabilize positioning of ribosome-bound tRNAs.</text>
</comment>
<comment type="similarity">
    <text evidence="1 5 6">Belongs to the universal ribosomal protein uL5 family.</text>
</comment>